<keyword evidence="2" id="KW-1133">Transmembrane helix</keyword>
<sequence>MGNQVPKASIIIGGVAITAVLILNSRRQKRNINQLEQSQQEQNNEVPIPQQQSQQEQNNEEQIPQEQPFQNAQQVVNQPVNQNDEDSNSIDSVSFINRVNRELKAFEEKQVPLSFEVLTKITEAGFRLVARNYSQMQQKNRDERRQLLYNPQLYTLKVLEFNNELEILINQMQLDVCTKLRISSEIYENSYVLQFQTQVALERFIVFQLSMRQQLIASIPSQKEINESQLAQVVDIQLKKLDDIQYFKNYLQQLQGEDQQFSSIIITVLLSDIVYQQLGFEEEDILKAVHAYPVLKNQLGLIQQKVQAVMEMCFQ</sequence>
<evidence type="ECO:0000256" key="2">
    <source>
        <dbReference type="SAM" id="Phobius"/>
    </source>
</evidence>
<feature type="region of interest" description="Disordered" evidence="1">
    <location>
        <begin position="34"/>
        <end position="65"/>
    </location>
</feature>
<name>A0A8S1TH91_PAROT</name>
<reference evidence="3" key="1">
    <citation type="submission" date="2021-01" db="EMBL/GenBank/DDBJ databases">
        <authorList>
            <consortium name="Genoscope - CEA"/>
            <person name="William W."/>
        </authorList>
    </citation>
    <scope>NUCLEOTIDE SEQUENCE</scope>
</reference>
<feature type="transmembrane region" description="Helical" evidence="2">
    <location>
        <begin position="6"/>
        <end position="23"/>
    </location>
</feature>
<dbReference type="AlphaFoldDB" id="A0A8S1TH91"/>
<evidence type="ECO:0000313" key="4">
    <source>
        <dbReference type="Proteomes" id="UP000683925"/>
    </source>
</evidence>
<evidence type="ECO:0000313" key="3">
    <source>
        <dbReference type="EMBL" id="CAD8151034.1"/>
    </source>
</evidence>
<comment type="caution">
    <text evidence="3">The sequence shown here is derived from an EMBL/GenBank/DDBJ whole genome shotgun (WGS) entry which is preliminary data.</text>
</comment>
<evidence type="ECO:0008006" key="5">
    <source>
        <dbReference type="Google" id="ProtNLM"/>
    </source>
</evidence>
<keyword evidence="4" id="KW-1185">Reference proteome</keyword>
<organism evidence="3 4">
    <name type="scientific">Paramecium octaurelia</name>
    <dbReference type="NCBI Taxonomy" id="43137"/>
    <lineage>
        <taxon>Eukaryota</taxon>
        <taxon>Sar</taxon>
        <taxon>Alveolata</taxon>
        <taxon>Ciliophora</taxon>
        <taxon>Intramacronucleata</taxon>
        <taxon>Oligohymenophorea</taxon>
        <taxon>Peniculida</taxon>
        <taxon>Parameciidae</taxon>
        <taxon>Paramecium</taxon>
    </lineage>
</organism>
<gene>
    <name evidence="3" type="ORF">POCTA_138.1.T0240261</name>
</gene>
<protein>
    <recommendedName>
        <fullName evidence="5">Transmembrane protein</fullName>
    </recommendedName>
</protein>
<dbReference type="OrthoDB" id="306895at2759"/>
<dbReference type="EMBL" id="CAJJDP010000024">
    <property type="protein sequence ID" value="CAD8151034.1"/>
    <property type="molecule type" value="Genomic_DNA"/>
</dbReference>
<keyword evidence="2" id="KW-0472">Membrane</keyword>
<proteinExistence type="predicted"/>
<accession>A0A8S1TH91</accession>
<dbReference type="OMA" id="ERFIVFQ"/>
<evidence type="ECO:0000256" key="1">
    <source>
        <dbReference type="SAM" id="MobiDB-lite"/>
    </source>
</evidence>
<dbReference type="Proteomes" id="UP000683925">
    <property type="component" value="Unassembled WGS sequence"/>
</dbReference>
<keyword evidence="2" id="KW-0812">Transmembrane</keyword>